<comment type="caution">
    <text evidence="2">The sequence shown here is derived from an EMBL/GenBank/DDBJ whole genome shotgun (WGS) entry which is preliminary data.</text>
</comment>
<dbReference type="GO" id="GO:0042578">
    <property type="term" value="F:phosphoric ester hydrolase activity"/>
    <property type="evidence" value="ECO:0007669"/>
    <property type="project" value="TreeGrafter"/>
</dbReference>
<evidence type="ECO:0000313" key="2">
    <source>
        <dbReference type="EMBL" id="TFV95064.1"/>
    </source>
</evidence>
<gene>
    <name evidence="2" type="ORF">E4M00_15420</name>
</gene>
<dbReference type="InterPro" id="IPR050243">
    <property type="entry name" value="PHP_phosphatase"/>
</dbReference>
<dbReference type="Gene3D" id="3.20.20.140">
    <property type="entry name" value="Metal-dependent hydrolases"/>
    <property type="match status" value="1"/>
</dbReference>
<dbReference type="Proteomes" id="UP000298127">
    <property type="component" value="Unassembled WGS sequence"/>
</dbReference>
<dbReference type="RefSeq" id="WP_135121388.1">
    <property type="nucleotide sequence ID" value="NZ_SPQZ01000007.1"/>
</dbReference>
<feature type="domain" description="PHP" evidence="1">
    <location>
        <begin position="12"/>
        <end position="198"/>
    </location>
</feature>
<dbReference type="EMBL" id="SPQZ01000007">
    <property type="protein sequence ID" value="TFV95064.1"/>
    <property type="molecule type" value="Genomic_DNA"/>
</dbReference>
<evidence type="ECO:0000259" key="1">
    <source>
        <dbReference type="Pfam" id="PF02811"/>
    </source>
</evidence>
<organism evidence="2 3">
    <name type="scientific">Orlajensenia leifsoniae</name>
    <dbReference type="NCBI Taxonomy" id="2561933"/>
    <lineage>
        <taxon>Bacteria</taxon>
        <taxon>Bacillati</taxon>
        <taxon>Actinomycetota</taxon>
        <taxon>Actinomycetes</taxon>
        <taxon>Micrococcales</taxon>
        <taxon>Microbacteriaceae</taxon>
        <taxon>Orlajensenia</taxon>
    </lineage>
</organism>
<dbReference type="PANTHER" id="PTHR36928:SF1">
    <property type="entry name" value="PHOSPHATASE YCDX-RELATED"/>
    <property type="match status" value="1"/>
</dbReference>
<dbReference type="InterPro" id="IPR016195">
    <property type="entry name" value="Pol/histidinol_Pase-like"/>
</dbReference>
<dbReference type="GO" id="GO:0005829">
    <property type="term" value="C:cytosol"/>
    <property type="evidence" value="ECO:0007669"/>
    <property type="project" value="TreeGrafter"/>
</dbReference>
<sequence>MSAASHPELNGDWHVHSQFSDDATSTMSENIRVAAERGIRHLRLIDHVRVSTTWVPEFLAAVAAERVFAPDSLTVHTGVEAKILDASGRLDIPSDLVVGPGGVDGIVIADHQFPSHDGPWTPERTRAELAAGLSTTDALATLVHATIGAMKLAPGGQLAHPFSILPKIGISEDDLPDDLLAEWADAAAATGTSIEVNEKWACPGPRVIRAARAAGATVVAATDSHVAEDVGRYDRVIALLDAAVPGETA</sequence>
<accession>A0A4Y9QR67</accession>
<reference evidence="2 3" key="1">
    <citation type="journal article" date="2018" name="J. Microbiol.">
        <title>Leifsonia flava sp. nov., a novel actinobacterium isolated from the rhizosphere of Aquilegia viridiflora.</title>
        <authorList>
            <person name="Cai Y."/>
            <person name="Tao W.Z."/>
            <person name="Ma Y.J."/>
            <person name="Cheng J."/>
            <person name="Zhang M.Y."/>
            <person name="Zhang Y.X."/>
        </authorList>
    </citation>
    <scope>NUCLEOTIDE SEQUENCE [LARGE SCALE GENOMIC DNA]</scope>
    <source>
        <strain evidence="2 3">SYP-B2174</strain>
    </source>
</reference>
<dbReference type="SUPFAM" id="SSF89550">
    <property type="entry name" value="PHP domain-like"/>
    <property type="match status" value="1"/>
</dbReference>
<protein>
    <submittedName>
        <fullName evidence="2">Histidinol-phosphatase</fullName>
    </submittedName>
</protein>
<dbReference type="PANTHER" id="PTHR36928">
    <property type="entry name" value="PHOSPHATASE YCDX-RELATED"/>
    <property type="match status" value="1"/>
</dbReference>
<evidence type="ECO:0000313" key="3">
    <source>
        <dbReference type="Proteomes" id="UP000298127"/>
    </source>
</evidence>
<proteinExistence type="predicted"/>
<dbReference type="Pfam" id="PF02811">
    <property type="entry name" value="PHP"/>
    <property type="match status" value="1"/>
</dbReference>
<dbReference type="AlphaFoldDB" id="A0A4Y9QR67"/>
<dbReference type="GO" id="GO:0008270">
    <property type="term" value="F:zinc ion binding"/>
    <property type="evidence" value="ECO:0007669"/>
    <property type="project" value="TreeGrafter"/>
</dbReference>
<dbReference type="InterPro" id="IPR004013">
    <property type="entry name" value="PHP_dom"/>
</dbReference>
<name>A0A4Y9QR67_9MICO</name>
<keyword evidence="3" id="KW-1185">Reference proteome</keyword>